<feature type="transmembrane region" description="Helical" evidence="6">
    <location>
        <begin position="865"/>
        <end position="885"/>
    </location>
</feature>
<dbReference type="InterPro" id="IPR003838">
    <property type="entry name" value="ABC3_permease_C"/>
</dbReference>
<dbReference type="InterPro" id="IPR025857">
    <property type="entry name" value="MacB_PCD"/>
</dbReference>
<feature type="transmembrane region" description="Helical" evidence="6">
    <location>
        <begin position="783"/>
        <end position="803"/>
    </location>
</feature>
<keyword evidence="4 6" id="KW-1133">Transmembrane helix</keyword>
<organism evidence="9 10">
    <name type="scientific">Nibrella viscosa</name>
    <dbReference type="NCBI Taxonomy" id="1084524"/>
    <lineage>
        <taxon>Bacteria</taxon>
        <taxon>Pseudomonadati</taxon>
        <taxon>Bacteroidota</taxon>
        <taxon>Cytophagia</taxon>
        <taxon>Cytophagales</taxon>
        <taxon>Spirosomataceae</taxon>
        <taxon>Nibrella</taxon>
    </lineage>
</organism>
<dbReference type="Pfam" id="PF02687">
    <property type="entry name" value="FtsX"/>
    <property type="match status" value="2"/>
</dbReference>
<evidence type="ECO:0000256" key="6">
    <source>
        <dbReference type="SAM" id="Phobius"/>
    </source>
</evidence>
<protein>
    <submittedName>
        <fullName evidence="9">ABC transporter permease</fullName>
    </submittedName>
</protein>
<feature type="transmembrane region" description="Helical" evidence="6">
    <location>
        <begin position="530"/>
        <end position="553"/>
    </location>
</feature>
<dbReference type="EMBL" id="BAABHB010000004">
    <property type="protein sequence ID" value="GAA4406491.1"/>
    <property type="molecule type" value="Genomic_DNA"/>
</dbReference>
<evidence type="ECO:0000256" key="2">
    <source>
        <dbReference type="ARBA" id="ARBA00022475"/>
    </source>
</evidence>
<keyword evidence="2" id="KW-1003">Cell membrane</keyword>
<dbReference type="Pfam" id="PF12704">
    <property type="entry name" value="MacB_PCD"/>
    <property type="match status" value="2"/>
</dbReference>
<comment type="subcellular location">
    <subcellularLocation>
        <location evidence="1">Cell membrane</location>
        <topology evidence="1">Multi-pass membrane protein</topology>
    </subcellularLocation>
</comment>
<feature type="transmembrane region" description="Helical" evidence="6">
    <location>
        <begin position="107"/>
        <end position="126"/>
    </location>
</feature>
<dbReference type="NCBIfam" id="NF038404">
    <property type="entry name" value="perm_prefix_2"/>
    <property type="match status" value="1"/>
</dbReference>
<feature type="transmembrane region" description="Helical" evidence="6">
    <location>
        <begin position="436"/>
        <end position="460"/>
    </location>
</feature>
<evidence type="ECO:0000313" key="9">
    <source>
        <dbReference type="EMBL" id="GAA4406491.1"/>
    </source>
</evidence>
<accession>A0ABP8KGD9</accession>
<feature type="domain" description="MacB-like periplasmic core" evidence="8">
    <location>
        <begin position="549"/>
        <end position="728"/>
    </location>
</feature>
<reference evidence="10" key="1">
    <citation type="journal article" date="2019" name="Int. J. Syst. Evol. Microbiol.">
        <title>The Global Catalogue of Microorganisms (GCM) 10K type strain sequencing project: providing services to taxonomists for standard genome sequencing and annotation.</title>
        <authorList>
            <consortium name="The Broad Institute Genomics Platform"/>
            <consortium name="The Broad Institute Genome Sequencing Center for Infectious Disease"/>
            <person name="Wu L."/>
            <person name="Ma J."/>
        </authorList>
    </citation>
    <scope>NUCLEOTIDE SEQUENCE [LARGE SCALE GENOMIC DNA]</scope>
    <source>
        <strain evidence="10">JCM 17925</strain>
    </source>
</reference>
<dbReference type="InterPro" id="IPR047699">
    <property type="entry name" value="Permease_put_prefix"/>
</dbReference>
<dbReference type="InterPro" id="IPR050250">
    <property type="entry name" value="Macrolide_Exporter_MacB"/>
</dbReference>
<feature type="transmembrane region" description="Helical" evidence="6">
    <location>
        <begin position="485"/>
        <end position="509"/>
    </location>
</feature>
<gene>
    <name evidence="9" type="ORF">GCM10023187_25990</name>
</gene>
<dbReference type="PANTHER" id="PTHR30572:SF18">
    <property type="entry name" value="ABC-TYPE MACROLIDE FAMILY EXPORT SYSTEM PERMEASE COMPONENT 2"/>
    <property type="match status" value="1"/>
</dbReference>
<dbReference type="RefSeq" id="WP_345267745.1">
    <property type="nucleotide sequence ID" value="NZ_BAABHB010000004.1"/>
</dbReference>
<evidence type="ECO:0000313" key="10">
    <source>
        <dbReference type="Proteomes" id="UP001500936"/>
    </source>
</evidence>
<evidence type="ECO:0000259" key="8">
    <source>
        <dbReference type="Pfam" id="PF12704"/>
    </source>
</evidence>
<keyword evidence="10" id="KW-1185">Reference proteome</keyword>
<keyword evidence="3 6" id="KW-0812">Transmembrane</keyword>
<dbReference type="PANTHER" id="PTHR30572">
    <property type="entry name" value="MEMBRANE COMPONENT OF TRANSPORTER-RELATED"/>
    <property type="match status" value="1"/>
</dbReference>
<evidence type="ECO:0000256" key="5">
    <source>
        <dbReference type="ARBA" id="ARBA00023136"/>
    </source>
</evidence>
<comment type="caution">
    <text evidence="9">The sequence shown here is derived from an EMBL/GenBank/DDBJ whole genome shotgun (WGS) entry which is preliminary data.</text>
</comment>
<feature type="domain" description="ABC3 transporter permease C-terminal" evidence="7">
    <location>
        <begin position="398"/>
        <end position="510"/>
    </location>
</feature>
<keyword evidence="5 6" id="KW-0472">Membrane</keyword>
<evidence type="ECO:0000256" key="1">
    <source>
        <dbReference type="ARBA" id="ARBA00004651"/>
    </source>
</evidence>
<feature type="domain" description="MacB-like periplasmic core" evidence="8">
    <location>
        <begin position="106"/>
        <end position="344"/>
    </location>
</feature>
<proteinExistence type="predicted"/>
<sequence>MTRTGTPDPHYRPPRLADRLLEWFVAPDLLEALQGDLHEEFAYQVGHLGERRARWRYWREVLGFVRPYVIKRKEKEYPQPFIIQPAMLQNYLRTAFRNLVKHRVSTLINLLGLTIGVTACLVIYVITSFELSFDTFHPDSERIYRVVGKARMGKSDEDHPIGFIPRAAPKAIRDEVPGLETVAAFHNLRSHVLVPDGTQEVKRFDEKTLGTDQAQIIIAEPQYFAIFRYEWLAGNPHTALTEPFKVVLSEQKARLYFGDIPLTAMLGREVIYRDSVRTTVSGIVNEWTHNTDFTFTDFISAATIRASLLKREINLDEWNDIWSASQTFVKLAKGSTPAEVDARLLTFSKNHFGPNRGTGDFRLVPLLQPLADLHFNASYQDNYSRKAHLPTLYGLMGVAVFILLIAAINFINLATAQSVQRTREVGMRKVLGGSRGSLLAQFISETFLLTTLAVGIALLLTKPVLAAYQSFIPKGVVFTVFNPQILLFLLALTGATTLLSGFYPAWVLSAHRPAQALKGHTGLLGNQKGYLRQGLIVFQFTVSLVFIVGTIMVSRQLNFMRDKDLGFTTDAIVLIDTPHDEKSAVLAEQIRQLSGVDRVAMQWFPPMGEGYMLTKLKYRGKTEVETDASAKVGDENFIPLYQLRLIAGRNFLPTDTLRELVINQTYAKALGFKQPAEAVGKLLNFNGKDYPIAGVVADFHEESLHRPIQSTFIAYIPNLSRNIAVKLATKGRKLSDATVTLAAVEKAWQAVYPDEKFAYTFLDDSIARLYEKDQKTGQLVNTATAVAILISCMGLFGLAMFTAEQRTKEIGIRKVLGASVASLVSMLSFDFLKLVLIAIVMATPIAWYAAGQWLQDFAYKVTIEWWVFALAGLLAMGIALLTVSFQSIRAALTNPVKSLRAG</sequence>
<feature type="transmembrane region" description="Helical" evidence="6">
    <location>
        <begin position="392"/>
        <end position="415"/>
    </location>
</feature>
<feature type="domain" description="ABC3 transporter permease C-terminal" evidence="7">
    <location>
        <begin position="783"/>
        <end position="894"/>
    </location>
</feature>
<dbReference type="Proteomes" id="UP001500936">
    <property type="component" value="Unassembled WGS sequence"/>
</dbReference>
<name>A0ABP8KGD9_9BACT</name>
<evidence type="ECO:0000256" key="3">
    <source>
        <dbReference type="ARBA" id="ARBA00022692"/>
    </source>
</evidence>
<feature type="transmembrane region" description="Helical" evidence="6">
    <location>
        <begin position="815"/>
        <end position="845"/>
    </location>
</feature>
<evidence type="ECO:0000259" key="7">
    <source>
        <dbReference type="Pfam" id="PF02687"/>
    </source>
</evidence>
<evidence type="ECO:0000256" key="4">
    <source>
        <dbReference type="ARBA" id="ARBA00022989"/>
    </source>
</evidence>